<dbReference type="AlphaFoldDB" id="A0A1Q9DHL5"/>
<feature type="transmembrane region" description="Helical" evidence="6">
    <location>
        <begin position="151"/>
        <end position="174"/>
    </location>
</feature>
<name>A0A1Q9DHL5_SYMMI</name>
<evidence type="ECO:0000256" key="4">
    <source>
        <dbReference type="ARBA" id="ARBA00023136"/>
    </source>
</evidence>
<dbReference type="OrthoDB" id="434547at2759"/>
<evidence type="ECO:0000256" key="5">
    <source>
        <dbReference type="SAM" id="MobiDB-lite"/>
    </source>
</evidence>
<accession>A0A1Q9DHL5</accession>
<protein>
    <submittedName>
        <fullName evidence="8">Solute carrier family 35 member E2B</fullName>
    </submittedName>
</protein>
<dbReference type="InterPro" id="IPR004853">
    <property type="entry name" value="Sugar_P_trans_dom"/>
</dbReference>
<dbReference type="PANTHER" id="PTHR11132">
    <property type="entry name" value="SOLUTE CARRIER FAMILY 35"/>
    <property type="match status" value="1"/>
</dbReference>
<dbReference type="GO" id="GO:0016020">
    <property type="term" value="C:membrane"/>
    <property type="evidence" value="ECO:0007669"/>
    <property type="project" value="UniProtKB-SubCell"/>
</dbReference>
<evidence type="ECO:0000313" key="9">
    <source>
        <dbReference type="Proteomes" id="UP000186817"/>
    </source>
</evidence>
<feature type="transmembrane region" description="Helical" evidence="6">
    <location>
        <begin position="299"/>
        <end position="318"/>
    </location>
</feature>
<dbReference type="Gene3D" id="2.60.120.590">
    <property type="entry name" value="Alpha-ketoglutarate-dependent dioxygenase AlkB-like"/>
    <property type="match status" value="1"/>
</dbReference>
<feature type="transmembrane region" description="Helical" evidence="6">
    <location>
        <begin position="78"/>
        <end position="97"/>
    </location>
</feature>
<reference evidence="8 9" key="1">
    <citation type="submission" date="2016-02" db="EMBL/GenBank/DDBJ databases">
        <title>Genome analysis of coral dinoflagellate symbionts highlights evolutionary adaptations to a symbiotic lifestyle.</title>
        <authorList>
            <person name="Aranda M."/>
            <person name="Li Y."/>
            <person name="Liew Y.J."/>
            <person name="Baumgarten S."/>
            <person name="Simakov O."/>
            <person name="Wilson M."/>
            <person name="Piel J."/>
            <person name="Ashoor H."/>
            <person name="Bougouffa S."/>
            <person name="Bajic V.B."/>
            <person name="Ryu T."/>
            <person name="Ravasi T."/>
            <person name="Bayer T."/>
            <person name="Micklem G."/>
            <person name="Kim H."/>
            <person name="Bhak J."/>
            <person name="Lajeunesse T.C."/>
            <person name="Voolstra C.R."/>
        </authorList>
    </citation>
    <scope>NUCLEOTIDE SEQUENCE [LARGE SCALE GENOMIC DNA]</scope>
    <source>
        <strain evidence="8 9">CCMP2467</strain>
    </source>
</reference>
<proteinExistence type="predicted"/>
<evidence type="ECO:0000313" key="8">
    <source>
        <dbReference type="EMBL" id="OLP94674.1"/>
    </source>
</evidence>
<evidence type="ECO:0000256" key="2">
    <source>
        <dbReference type="ARBA" id="ARBA00022692"/>
    </source>
</evidence>
<evidence type="ECO:0000256" key="6">
    <source>
        <dbReference type="SAM" id="Phobius"/>
    </source>
</evidence>
<evidence type="ECO:0000256" key="3">
    <source>
        <dbReference type="ARBA" id="ARBA00022989"/>
    </source>
</evidence>
<comment type="caution">
    <text evidence="8">The sequence shown here is derived from an EMBL/GenBank/DDBJ whole genome shotgun (WGS) entry which is preliminary data.</text>
</comment>
<feature type="compositionally biased region" description="Low complexity" evidence="5">
    <location>
        <begin position="392"/>
        <end position="401"/>
    </location>
</feature>
<organism evidence="8 9">
    <name type="scientific">Symbiodinium microadriaticum</name>
    <name type="common">Dinoflagellate</name>
    <name type="synonym">Zooxanthella microadriatica</name>
    <dbReference type="NCBI Taxonomy" id="2951"/>
    <lineage>
        <taxon>Eukaryota</taxon>
        <taxon>Sar</taxon>
        <taxon>Alveolata</taxon>
        <taxon>Dinophyceae</taxon>
        <taxon>Suessiales</taxon>
        <taxon>Symbiodiniaceae</taxon>
        <taxon>Symbiodinium</taxon>
    </lineage>
</organism>
<gene>
    <name evidence="8" type="primary">SLC35E2B</name>
    <name evidence="8" type="ORF">AK812_SmicGene23269</name>
</gene>
<dbReference type="EMBL" id="LSRX01000533">
    <property type="protein sequence ID" value="OLP94674.1"/>
    <property type="molecule type" value="Genomic_DNA"/>
</dbReference>
<keyword evidence="3 6" id="KW-1133">Transmembrane helix</keyword>
<feature type="transmembrane region" description="Helical" evidence="6">
    <location>
        <begin position="339"/>
        <end position="370"/>
    </location>
</feature>
<keyword evidence="2 6" id="KW-0812">Transmembrane</keyword>
<keyword evidence="4 6" id="KW-0472">Membrane</keyword>
<evidence type="ECO:0000256" key="1">
    <source>
        <dbReference type="ARBA" id="ARBA00004141"/>
    </source>
</evidence>
<dbReference type="InterPro" id="IPR050186">
    <property type="entry name" value="TPT_transporter"/>
</dbReference>
<dbReference type="InterPro" id="IPR037151">
    <property type="entry name" value="AlkB-like_sf"/>
</dbReference>
<feature type="transmembrane region" description="Helical" evidence="6">
    <location>
        <begin position="227"/>
        <end position="247"/>
    </location>
</feature>
<keyword evidence="9" id="KW-1185">Reference proteome</keyword>
<sequence>MARRYAIRVLLIRLPVSFFRLGTLKERLAQLFKDCRGVFRQCTVSAGFLFVESIGRSFAVGPKPTWDRFMTDPHLSGTAKLSLVAFWYVVSFFGIVLNKTILSPGADGHVGPLALVLAQMLSTVVFGKLREVIGRPSTSTSKLDWVKQRKSLLVLGLFRFFVAVMGLISLRHVAASFTETIKASSPFFTVVAAWFLTGERTPLPVLITLVPVMLGLITAAAGEHSFAVVGFAAAVMANLAECVQNVFCSQLLQPGPDGARFTSGQLQYYSACASLVVQIPFFGAAFLQGSLVLPNAALQWAWLLIAGFVYFLQSALAFKIMSCYSPVTLSVMNTAKRALIICFSAHYFGNVITNTALCGTVVTLLGSGLYSYLKSTIRRTAEDGKDSKMDRSSSATAVATHTTKDSRVRSRLCGSRRFRPKGGAAPGKSLYTGAATRTSSRATRWKVQAGDARSTITGYVERASTGRDRPSSSRTTQFPSEGHRQVFTCGCGHLSAELLCSLLLQRGIASILDIRELDPEDHSTKRPWFNSDALEDTTERAGLAYRYLGQRGDDSWAPLVAAALLELPPPRCLLGLRALARECPRLRLAQHLTEMDWEVVHLQPCPEAPPRLTLLEYQHTEVFARQERLADHIATVTASLEAQMGFSTTWQQRIQARYRVVSWDTWDITRHFPAPGEEALVIALPFDTSLVAIPGFLTKSEIFSLQQATLPGALNYEQPRRQVRNPDGSFTHFNERHKEAWICDGYDYRDTRRVAPPRLHVGQKLSGKVEEILQRAAEAICSPLNGIMCRWEPPGVHVKDGPHTYATHCGWGSDCVIALMAVGSTRVYHIHGIPWYYGRGRREVASVNIPLEEGLLVALGGPLREKWLYSQPRDEEILPERVQFTLQLHADAQVMKGGDQAAAHSWTEDCEGVLAARRLQDAADHPDQPPETASAGRWRRARIENRISMRRLSLPHACGDRGRGNVFLSICSSSASAWRRCSKPPGLQADAGVFIGKRPHAASCRVTRFDCWQSDPTTMLSAMRLANWSCSPSSTACFWEHGLQHFYACLQAIIAAVILVTMRL</sequence>
<dbReference type="Pfam" id="PF03151">
    <property type="entry name" value="TPT"/>
    <property type="match status" value="1"/>
</dbReference>
<feature type="transmembrane region" description="Helical" evidence="6">
    <location>
        <begin position="203"/>
        <end position="221"/>
    </location>
</feature>
<feature type="transmembrane region" description="Helical" evidence="6">
    <location>
        <begin position="268"/>
        <end position="287"/>
    </location>
</feature>
<comment type="subcellular location">
    <subcellularLocation>
        <location evidence="1">Membrane</location>
        <topology evidence="1">Multi-pass membrane protein</topology>
    </subcellularLocation>
</comment>
<evidence type="ECO:0000259" key="7">
    <source>
        <dbReference type="Pfam" id="PF03151"/>
    </source>
</evidence>
<feature type="transmembrane region" description="Helical" evidence="6">
    <location>
        <begin position="180"/>
        <end position="196"/>
    </location>
</feature>
<feature type="domain" description="Sugar phosphate transporter" evidence="7">
    <location>
        <begin position="82"/>
        <end position="371"/>
    </location>
</feature>
<dbReference type="Proteomes" id="UP000186817">
    <property type="component" value="Unassembled WGS sequence"/>
</dbReference>
<feature type="region of interest" description="Disordered" evidence="5">
    <location>
        <begin position="383"/>
        <end position="433"/>
    </location>
</feature>